<evidence type="ECO:0000313" key="7">
    <source>
        <dbReference type="Proteomes" id="UP000332933"/>
    </source>
</evidence>
<accession>A0A485KWH8</accession>
<dbReference type="Gene3D" id="3.60.21.10">
    <property type="match status" value="1"/>
</dbReference>
<dbReference type="InterPro" id="IPR029052">
    <property type="entry name" value="Metallo-depent_PP-like"/>
</dbReference>
<dbReference type="Pfam" id="PF00149">
    <property type="entry name" value="Metallophos"/>
    <property type="match status" value="1"/>
</dbReference>
<evidence type="ECO:0000256" key="2">
    <source>
        <dbReference type="RuleBase" id="RU361203"/>
    </source>
</evidence>
<dbReference type="OrthoDB" id="45007at2759"/>
<dbReference type="Gene3D" id="2.60.40.380">
    <property type="entry name" value="Purple acid phosphatase-like, N-terminal"/>
    <property type="match status" value="1"/>
</dbReference>
<name>A0A485KWH8_9STRA</name>
<gene>
    <name evidence="6" type="primary">Aste57867_12546</name>
    <name evidence="5" type="ORF">As57867_012500</name>
    <name evidence="6" type="ORF">ASTE57867_12546</name>
</gene>
<dbReference type="SUPFAM" id="SSF56300">
    <property type="entry name" value="Metallo-dependent phosphatases"/>
    <property type="match status" value="1"/>
</dbReference>
<sequence>MQPATRSGASCIYPLCFLPSALALTDVMVKVITLFLASTAVVAAQSVSQVHLALTNRALDCAHGVSVNFASESAEPFTIDFAGGDQEASVTTTSSNYTVSNSGKTYESPNLHTANLCDLAPSTEYSYSINGGDAFSFVSPPGASEDPTVIGLVGDADLDAGAFDQLLTPVQGYTTQAIVIVGDYSYANGNHKIWDEWYNLQQPIFSKIPSIGINGNHEIIQSSKDWAQENYVGYINRAATPITEDNAAKLRTYYSVNIGLVHVALVDDYVGVTAGVGSDTWLAERELQLEWLQTDLAQVNRDETPYVVVLKHNPYYNTYQDHRCQCSQDIFAIDDPEACWSGNYVQATAKSEPQCGLQAKLEDVYAQFKVDVVFSGHVHGYERSDYVYKNQIDRENGSVYITTGAGGRGHAGARIENVPEWNLFAEPAKFGATRLIATREKMQVLWYTNDNLDEPTDSVDVYMRE</sequence>
<protein>
    <recommendedName>
        <fullName evidence="2">Purple acid phosphatase</fullName>
        <ecNumber evidence="2">3.1.3.2</ecNumber>
    </recommendedName>
</protein>
<dbReference type="InterPro" id="IPR004843">
    <property type="entry name" value="Calcineurin-like_PHP"/>
</dbReference>
<evidence type="ECO:0000313" key="5">
    <source>
        <dbReference type="EMBL" id="KAF0696719.1"/>
    </source>
</evidence>
<dbReference type="EMBL" id="VJMH01005374">
    <property type="protein sequence ID" value="KAF0696719.1"/>
    <property type="molecule type" value="Genomic_DNA"/>
</dbReference>
<dbReference type="AlphaFoldDB" id="A0A485KWH8"/>
<reference evidence="5" key="2">
    <citation type="submission" date="2019-06" db="EMBL/GenBank/DDBJ databases">
        <title>Genomics analysis of Aphanomyces spp. identifies a new class of oomycete effector associated with host adaptation.</title>
        <authorList>
            <person name="Gaulin E."/>
        </authorList>
    </citation>
    <scope>NUCLEOTIDE SEQUENCE</scope>
    <source>
        <strain evidence="5">CBS 578.67</strain>
    </source>
</reference>
<evidence type="ECO:0000259" key="4">
    <source>
        <dbReference type="Pfam" id="PF14008"/>
    </source>
</evidence>
<evidence type="ECO:0000256" key="1">
    <source>
        <dbReference type="ARBA" id="ARBA00022729"/>
    </source>
</evidence>
<organism evidence="6 7">
    <name type="scientific">Aphanomyces stellatus</name>
    <dbReference type="NCBI Taxonomy" id="120398"/>
    <lineage>
        <taxon>Eukaryota</taxon>
        <taxon>Sar</taxon>
        <taxon>Stramenopiles</taxon>
        <taxon>Oomycota</taxon>
        <taxon>Saprolegniomycetes</taxon>
        <taxon>Saprolegniales</taxon>
        <taxon>Verrucalvaceae</taxon>
        <taxon>Aphanomyces</taxon>
    </lineage>
</organism>
<keyword evidence="7" id="KW-1185">Reference proteome</keyword>
<keyword evidence="2" id="KW-0378">Hydrolase</keyword>
<dbReference type="SUPFAM" id="SSF49363">
    <property type="entry name" value="Purple acid phosphatase, N-terminal domain"/>
    <property type="match status" value="1"/>
</dbReference>
<feature type="domain" description="Purple acid phosphatase C-terminal" evidence="4">
    <location>
        <begin position="399"/>
        <end position="451"/>
    </location>
</feature>
<dbReference type="GO" id="GO:0003993">
    <property type="term" value="F:acid phosphatase activity"/>
    <property type="evidence" value="ECO:0007669"/>
    <property type="project" value="UniProtKB-EC"/>
</dbReference>
<dbReference type="PANTHER" id="PTHR22953:SF153">
    <property type="entry name" value="PURPLE ACID PHOSPHATASE"/>
    <property type="match status" value="1"/>
</dbReference>
<evidence type="ECO:0000313" key="6">
    <source>
        <dbReference type="EMBL" id="VFT89397.1"/>
    </source>
</evidence>
<comment type="similarity">
    <text evidence="2">Belongs to the metallophosphoesterase superfamily. Purple acid phosphatase family.</text>
</comment>
<dbReference type="EMBL" id="CAADRA010005395">
    <property type="protein sequence ID" value="VFT89397.1"/>
    <property type="molecule type" value="Genomic_DNA"/>
</dbReference>
<dbReference type="InterPro" id="IPR008963">
    <property type="entry name" value="Purple_acid_Pase-like_N"/>
</dbReference>
<dbReference type="InterPro" id="IPR039331">
    <property type="entry name" value="PAPs-like"/>
</dbReference>
<dbReference type="PANTHER" id="PTHR22953">
    <property type="entry name" value="ACID PHOSPHATASE RELATED"/>
    <property type="match status" value="1"/>
</dbReference>
<feature type="domain" description="Calcineurin-like phosphoesterase" evidence="3">
    <location>
        <begin position="162"/>
        <end position="381"/>
    </location>
</feature>
<dbReference type="Proteomes" id="UP000332933">
    <property type="component" value="Unassembled WGS sequence"/>
</dbReference>
<dbReference type="InterPro" id="IPR025733">
    <property type="entry name" value="PAPs_C"/>
</dbReference>
<reference evidence="6 7" key="1">
    <citation type="submission" date="2019-03" db="EMBL/GenBank/DDBJ databases">
        <authorList>
            <person name="Gaulin E."/>
            <person name="Dumas B."/>
        </authorList>
    </citation>
    <scope>NUCLEOTIDE SEQUENCE [LARGE SCALE GENOMIC DNA]</scope>
    <source>
        <strain evidence="6">CBS 568.67</strain>
    </source>
</reference>
<dbReference type="EC" id="3.1.3.2" evidence="2"/>
<dbReference type="GO" id="GO:0046872">
    <property type="term" value="F:metal ion binding"/>
    <property type="evidence" value="ECO:0007669"/>
    <property type="project" value="InterPro"/>
</dbReference>
<comment type="catalytic activity">
    <reaction evidence="2">
        <text>a phosphate monoester + H2O = an alcohol + phosphate</text>
        <dbReference type="Rhea" id="RHEA:15017"/>
        <dbReference type="ChEBI" id="CHEBI:15377"/>
        <dbReference type="ChEBI" id="CHEBI:30879"/>
        <dbReference type="ChEBI" id="CHEBI:43474"/>
        <dbReference type="ChEBI" id="CHEBI:67140"/>
        <dbReference type="EC" id="3.1.3.2"/>
    </reaction>
</comment>
<evidence type="ECO:0000259" key="3">
    <source>
        <dbReference type="Pfam" id="PF00149"/>
    </source>
</evidence>
<proteinExistence type="inferred from homology"/>
<dbReference type="Pfam" id="PF14008">
    <property type="entry name" value="Metallophos_C"/>
    <property type="match status" value="1"/>
</dbReference>
<keyword evidence="1" id="KW-0732">Signal</keyword>